<evidence type="ECO:0000256" key="1">
    <source>
        <dbReference type="ARBA" id="ARBA00001974"/>
    </source>
</evidence>
<evidence type="ECO:0000256" key="6">
    <source>
        <dbReference type="PIRSR" id="PIRSR000137-2"/>
    </source>
</evidence>
<evidence type="ECO:0000313" key="9">
    <source>
        <dbReference type="EMBL" id="AWH97422.1"/>
    </source>
</evidence>
<feature type="domain" description="Glucose-methanol-choline oxidoreductase N-terminal" evidence="7">
    <location>
        <begin position="3"/>
        <end position="98"/>
    </location>
</feature>
<sequence length="440" mass="45423">MVVIGAGPAGCVMSRRLAESGLDVILLEAGSERAPTRAGVLDIGPGSQVITRHRAVLGSATIGRTEVELPRGRTLGGSGAVNGGYCTPARPSDLVEWGPDWPRRYAVGLARAAERLRPRLVPAGPVAARVAEAFPGRVSAIAQARRDGRRVTAFDAWDPAGAGVRVVTGATVRELRWAGGRTSRRCDGVVLDDDEEISARETILCAGSIGTAAVLLNSGIGPDSGHPVGRSTQEHPEVLLDLPPDWARPASDPNTASASHSAAPPLLSHVVRLALPGPTGVVEIEVRPYSVPMHRVIPGLAPQPHRIGVALMNPVGRGEVGRGEVGGGNLRDGGPRVVLADDPRDTAALDRAAGLVADRLGISGGAGGLRPVPVPSTSQHLSGSARIGEVVDDSGRVLGCEGLRVADASVFPALPRCGPYYSVLAVAEDLAARVISGRSW</sequence>
<evidence type="ECO:0000256" key="3">
    <source>
        <dbReference type="ARBA" id="ARBA00022630"/>
    </source>
</evidence>
<reference evidence="9 10" key="1">
    <citation type="submission" date="2016-04" db="EMBL/GenBank/DDBJ databases">
        <title>Complete genome sequence of the haloalkaliphilic hydrocarbon-degrading bacterium Dietzia psychralcaliphila ILA-1T, isolated from a drain of a fish product-processing plant.</title>
        <authorList>
            <person name="Zhao J."/>
            <person name="Hu B."/>
            <person name="Geng S."/>
            <person name="Nie Y."/>
            <person name="Tang Y."/>
        </authorList>
    </citation>
    <scope>NUCLEOTIDE SEQUENCE [LARGE SCALE GENOMIC DNA]</scope>
    <source>
        <strain evidence="9 10">ILA-1</strain>
    </source>
</reference>
<feature type="binding site" evidence="6">
    <location>
        <position position="172"/>
    </location>
    <ligand>
        <name>FAD</name>
        <dbReference type="ChEBI" id="CHEBI:57692"/>
    </ligand>
</feature>
<gene>
    <name evidence="9" type="ORF">A6048_12150</name>
</gene>
<dbReference type="GO" id="GO:0016614">
    <property type="term" value="F:oxidoreductase activity, acting on CH-OH group of donors"/>
    <property type="evidence" value="ECO:0007669"/>
    <property type="project" value="InterPro"/>
</dbReference>
<protein>
    <submittedName>
        <fullName evidence="9">Dehydrogenase</fullName>
    </submittedName>
</protein>
<evidence type="ECO:0000256" key="5">
    <source>
        <dbReference type="ARBA" id="ARBA00023002"/>
    </source>
</evidence>
<evidence type="ECO:0000259" key="8">
    <source>
        <dbReference type="Pfam" id="PF05199"/>
    </source>
</evidence>
<dbReference type="EMBL" id="CP015453">
    <property type="protein sequence ID" value="AWH97422.1"/>
    <property type="molecule type" value="Genomic_DNA"/>
</dbReference>
<keyword evidence="5" id="KW-0560">Oxidoreductase</keyword>
<keyword evidence="3" id="KW-0285">Flavoprotein</keyword>
<dbReference type="InterPro" id="IPR000172">
    <property type="entry name" value="GMC_OxRdtase_N"/>
</dbReference>
<dbReference type="Pfam" id="PF05199">
    <property type="entry name" value="GMC_oxred_C"/>
    <property type="match status" value="1"/>
</dbReference>
<dbReference type="Proteomes" id="UP000244903">
    <property type="component" value="Chromosome"/>
</dbReference>
<dbReference type="SUPFAM" id="SSF51905">
    <property type="entry name" value="FAD/NAD(P)-binding domain"/>
    <property type="match status" value="1"/>
</dbReference>
<evidence type="ECO:0000313" key="10">
    <source>
        <dbReference type="Proteomes" id="UP000244903"/>
    </source>
</evidence>
<dbReference type="GO" id="GO:0050660">
    <property type="term" value="F:flavin adenine dinucleotide binding"/>
    <property type="evidence" value="ECO:0007669"/>
    <property type="project" value="InterPro"/>
</dbReference>
<organism evidence="9 10">
    <name type="scientific">Dietzia psychralcaliphila</name>
    <dbReference type="NCBI Taxonomy" id="139021"/>
    <lineage>
        <taxon>Bacteria</taxon>
        <taxon>Bacillati</taxon>
        <taxon>Actinomycetota</taxon>
        <taxon>Actinomycetes</taxon>
        <taxon>Mycobacteriales</taxon>
        <taxon>Dietziaceae</taxon>
        <taxon>Dietzia</taxon>
    </lineage>
</organism>
<dbReference type="PANTHER" id="PTHR42784">
    <property type="entry name" value="PYRANOSE 2-OXIDASE"/>
    <property type="match status" value="1"/>
</dbReference>
<dbReference type="InterPro" id="IPR036188">
    <property type="entry name" value="FAD/NAD-bd_sf"/>
</dbReference>
<evidence type="ECO:0000259" key="7">
    <source>
        <dbReference type="Pfam" id="PF00732"/>
    </source>
</evidence>
<proteinExistence type="inferred from homology"/>
<dbReference type="InterPro" id="IPR007867">
    <property type="entry name" value="GMC_OxRtase_C"/>
</dbReference>
<dbReference type="Pfam" id="PF00732">
    <property type="entry name" value="GMC_oxred_N"/>
    <property type="match status" value="2"/>
</dbReference>
<dbReference type="PIRSF" id="PIRSF000137">
    <property type="entry name" value="Alcohol_oxidase"/>
    <property type="match status" value="1"/>
</dbReference>
<dbReference type="InterPro" id="IPR051473">
    <property type="entry name" value="P2Ox-like"/>
</dbReference>
<evidence type="ECO:0000256" key="2">
    <source>
        <dbReference type="ARBA" id="ARBA00010790"/>
    </source>
</evidence>
<name>A0AAD0NQ16_9ACTN</name>
<keyword evidence="10" id="KW-1185">Reference proteome</keyword>
<dbReference type="InterPro" id="IPR012132">
    <property type="entry name" value="GMC_OxRdtase"/>
</dbReference>
<dbReference type="NCBIfam" id="NF038210">
    <property type="entry name" value="GMC_mycofac_3"/>
    <property type="match status" value="1"/>
</dbReference>
<dbReference type="Gene3D" id="3.50.50.60">
    <property type="entry name" value="FAD/NAD(P)-binding domain"/>
    <property type="match status" value="2"/>
</dbReference>
<dbReference type="AlphaFoldDB" id="A0AAD0NQ16"/>
<dbReference type="PANTHER" id="PTHR42784:SF1">
    <property type="entry name" value="PYRANOSE 2-OXIDASE"/>
    <property type="match status" value="1"/>
</dbReference>
<dbReference type="KEGG" id="dpc:A6048_12150"/>
<comment type="cofactor">
    <cofactor evidence="1 6">
        <name>FAD</name>
        <dbReference type="ChEBI" id="CHEBI:57692"/>
    </cofactor>
</comment>
<evidence type="ECO:0000256" key="4">
    <source>
        <dbReference type="ARBA" id="ARBA00022827"/>
    </source>
</evidence>
<accession>A0AAD0NQ16</accession>
<feature type="domain" description="Glucose-methanol-choline oxidoreductase C-terminal" evidence="8">
    <location>
        <begin position="377"/>
        <end position="427"/>
    </location>
</feature>
<comment type="similarity">
    <text evidence="2">Belongs to the GMC oxidoreductase family.</text>
</comment>
<keyword evidence="4 6" id="KW-0274">FAD</keyword>
<feature type="domain" description="Glucose-methanol-choline oxidoreductase N-terminal" evidence="7">
    <location>
        <begin position="145"/>
        <end position="237"/>
    </location>
</feature>